<keyword evidence="2" id="KW-0472">Membrane</keyword>
<dbReference type="InterPro" id="IPR030832">
    <property type="entry name" value="Acidic_LPXTA"/>
</dbReference>
<sequence length="398" mass="45642">MKGLFMSLLVVLGLVVSPLYSFAAVDKTELQDYLNEVGWTKVELEEYLDFYGVTLDEFYDLEDLTSFLGPVLTEDNLAEALAEHGLTLEEATALLILNGELEEGQAIWDVYTFVDDLHIDLYYYNLTPITDENLQELLDSYNLTMKELISLLEEHGDSLEHYEYIEDLEWTVEYYLFYYDEEDFDFSEIDDLFDQLGLTYEELDRLFEHFLTLDLENPAFLDRLEKLADRMMAFEDFDEASDLTPAQIAELLDIFTQLLDLFEIDVKFYLVKENEKKPVSLSTLMTMTSTDGYGLLIELYNKQGKFLADLLFTADMLGSDIIVETGKDLKKTEEVIVKQTEKKAEKKPTPVEKKPVTKTEKGAKLPKTASNYLVNAASGLAVAIAGFAIYRRFRVKGV</sequence>
<comment type="caution">
    <text evidence="4">The sequence shown here is derived from an EMBL/GenBank/DDBJ whole genome shotgun (WGS) entry which is preliminary data.</text>
</comment>
<dbReference type="AlphaFoldDB" id="A0A9X2CU61"/>
<proteinExistence type="predicted"/>
<name>A0A9X2CU61_9BACI</name>
<evidence type="ECO:0000256" key="2">
    <source>
        <dbReference type="SAM" id="Phobius"/>
    </source>
</evidence>
<feature type="region of interest" description="Disordered" evidence="1">
    <location>
        <begin position="341"/>
        <end position="360"/>
    </location>
</feature>
<protein>
    <submittedName>
        <fullName evidence="4">Processed acidic surface protein</fullName>
    </submittedName>
</protein>
<dbReference type="EMBL" id="JAKRYL010000012">
    <property type="protein sequence ID" value="MCL7748004.1"/>
    <property type="molecule type" value="Genomic_DNA"/>
</dbReference>
<keyword evidence="2" id="KW-1133">Transmembrane helix</keyword>
<dbReference type="Proteomes" id="UP001139150">
    <property type="component" value="Unassembled WGS sequence"/>
</dbReference>
<keyword evidence="2" id="KW-0812">Transmembrane</keyword>
<keyword evidence="5" id="KW-1185">Reference proteome</keyword>
<evidence type="ECO:0000256" key="3">
    <source>
        <dbReference type="SAM" id="SignalP"/>
    </source>
</evidence>
<feature type="transmembrane region" description="Helical" evidence="2">
    <location>
        <begin position="372"/>
        <end position="390"/>
    </location>
</feature>
<organism evidence="4 5">
    <name type="scientific">Halalkalibacter alkaliphilus</name>
    <dbReference type="NCBI Taxonomy" id="2917993"/>
    <lineage>
        <taxon>Bacteria</taxon>
        <taxon>Bacillati</taxon>
        <taxon>Bacillota</taxon>
        <taxon>Bacilli</taxon>
        <taxon>Bacillales</taxon>
        <taxon>Bacillaceae</taxon>
        <taxon>Halalkalibacter</taxon>
    </lineage>
</organism>
<accession>A0A9X2CU61</accession>
<evidence type="ECO:0000313" key="5">
    <source>
        <dbReference type="Proteomes" id="UP001139150"/>
    </source>
</evidence>
<feature type="chain" id="PRO_5040856435" evidence="3">
    <location>
        <begin position="24"/>
        <end position="398"/>
    </location>
</feature>
<dbReference type="RefSeq" id="WP_250096897.1">
    <property type="nucleotide sequence ID" value="NZ_JAKRYL010000012.1"/>
</dbReference>
<feature type="signal peptide" evidence="3">
    <location>
        <begin position="1"/>
        <end position="23"/>
    </location>
</feature>
<dbReference type="NCBIfam" id="TIGR04383">
    <property type="entry name" value="acidic_w_LPXTA"/>
    <property type="match status" value="2"/>
</dbReference>
<evidence type="ECO:0000256" key="1">
    <source>
        <dbReference type="SAM" id="MobiDB-lite"/>
    </source>
</evidence>
<evidence type="ECO:0000313" key="4">
    <source>
        <dbReference type="EMBL" id="MCL7748004.1"/>
    </source>
</evidence>
<gene>
    <name evidence="4" type="ORF">MF646_12810</name>
</gene>
<keyword evidence="3" id="KW-0732">Signal</keyword>
<reference evidence="4" key="1">
    <citation type="submission" date="2022-02" db="EMBL/GenBank/DDBJ databases">
        <title>Halalkalibacter sp. nov. isolated from Lonar Lake, India.</title>
        <authorList>
            <person name="Joshi A."/>
            <person name="Thite S."/>
            <person name="Lodha T."/>
        </authorList>
    </citation>
    <scope>NUCLEOTIDE SEQUENCE</scope>
    <source>
        <strain evidence="4">MEB205</strain>
    </source>
</reference>